<evidence type="ECO:0000313" key="2">
    <source>
        <dbReference type="EMBL" id="TKJ41821.1"/>
    </source>
</evidence>
<dbReference type="Gene3D" id="2.40.160.60">
    <property type="entry name" value="Outer membrane protein transport protein (OMPP1/FadL/TodX)"/>
    <property type="match status" value="1"/>
</dbReference>
<feature type="domain" description="Type IX secretion system protein PorV" evidence="1">
    <location>
        <begin position="2"/>
        <end position="141"/>
    </location>
</feature>
<proteinExistence type="predicted"/>
<dbReference type="AlphaFoldDB" id="A0A532V3M8"/>
<sequence length="273" mass="29353">MPLLKISPDARSTALGETGVAGAAGSMAAFHNPALLTFAKSSEATFGYSDWILDLTIQTGALLFKSGKTALGISFNAFTVPDLELRTLPSDDPLQTFSAHDVTAGFSIAHLFGEKLALGGTARYLSQQIYIENSSGFSVDLGAVYRLSINDLKVGVVLMNLGSMSALDEENTTLPTYGAAGVSGRIIRSDDFGLRSSADLRLYLENDVRLHAGLEGSWKEHLFLRAGYQTGSELRSFSGGMGFGWKGYRFDYAYQPLAEDFGASHRFAISISF</sequence>
<dbReference type="Proteomes" id="UP000319619">
    <property type="component" value="Unassembled WGS sequence"/>
</dbReference>
<protein>
    <recommendedName>
        <fullName evidence="1">Type IX secretion system protein PorV domain-containing protein</fullName>
    </recommendedName>
</protein>
<evidence type="ECO:0000313" key="3">
    <source>
        <dbReference type="Proteomes" id="UP000319619"/>
    </source>
</evidence>
<reference evidence="2 3" key="1">
    <citation type="submission" date="2017-06" db="EMBL/GenBank/DDBJ databases">
        <title>Novel microbial phyla capable of carbon fixation and sulfur reduction in deep-sea sediments.</title>
        <authorList>
            <person name="Huang J."/>
            <person name="Baker B."/>
            <person name="Wang Y."/>
        </authorList>
    </citation>
    <scope>NUCLEOTIDE SEQUENCE [LARGE SCALE GENOMIC DNA]</scope>
    <source>
        <strain evidence="2">B3_LCP</strain>
    </source>
</reference>
<dbReference type="NCBIfam" id="NF033709">
    <property type="entry name" value="PorV_fam"/>
    <property type="match status" value="1"/>
</dbReference>
<dbReference type="SUPFAM" id="SSF56935">
    <property type="entry name" value="Porins"/>
    <property type="match status" value="1"/>
</dbReference>
<name>A0A532V3M8_UNCL8</name>
<accession>A0A532V3M8</accession>
<dbReference type="EMBL" id="NJBN01000002">
    <property type="protein sequence ID" value="TKJ41821.1"/>
    <property type="molecule type" value="Genomic_DNA"/>
</dbReference>
<gene>
    <name evidence="2" type="ORF">CEE37_04430</name>
</gene>
<dbReference type="InterPro" id="IPR045741">
    <property type="entry name" value="PorV"/>
</dbReference>
<organism evidence="2 3">
    <name type="scientific">candidate division LCP-89 bacterium B3_LCP</name>
    <dbReference type="NCBI Taxonomy" id="2012998"/>
    <lineage>
        <taxon>Bacteria</taxon>
        <taxon>Pseudomonadati</taxon>
        <taxon>Bacteria division LCP-89</taxon>
    </lineage>
</organism>
<dbReference type="Pfam" id="PF19572">
    <property type="entry name" value="PorV"/>
    <property type="match status" value="1"/>
</dbReference>
<comment type="caution">
    <text evidence="2">The sequence shown here is derived from an EMBL/GenBank/DDBJ whole genome shotgun (WGS) entry which is preliminary data.</text>
</comment>
<evidence type="ECO:0000259" key="1">
    <source>
        <dbReference type="Pfam" id="PF19572"/>
    </source>
</evidence>